<feature type="transmembrane region" description="Helical" evidence="8">
    <location>
        <begin position="68"/>
        <end position="89"/>
    </location>
</feature>
<evidence type="ECO:0000256" key="2">
    <source>
        <dbReference type="ARBA" id="ARBA00007935"/>
    </source>
</evidence>
<name>J9DJ78_9PROT</name>
<dbReference type="Pfam" id="PF01032">
    <property type="entry name" value="FecCD"/>
    <property type="match status" value="1"/>
</dbReference>
<evidence type="ECO:0000256" key="3">
    <source>
        <dbReference type="ARBA" id="ARBA00022448"/>
    </source>
</evidence>
<evidence type="ECO:0000256" key="4">
    <source>
        <dbReference type="ARBA" id="ARBA00022475"/>
    </source>
</evidence>
<keyword evidence="7 8" id="KW-0472">Membrane</keyword>
<comment type="similarity">
    <text evidence="2">Belongs to the binding-protein-dependent transport system permease family. FecCD subfamily.</text>
</comment>
<dbReference type="AlphaFoldDB" id="J9DJ78"/>
<dbReference type="GO" id="GO:0033214">
    <property type="term" value="P:siderophore-iron import into cell"/>
    <property type="evidence" value="ECO:0007669"/>
    <property type="project" value="TreeGrafter"/>
</dbReference>
<feature type="transmembrane region" description="Helical" evidence="8">
    <location>
        <begin position="249"/>
        <end position="274"/>
    </location>
</feature>
<keyword evidence="6 8" id="KW-1133">Transmembrane helix</keyword>
<accession>J9DJ78</accession>
<dbReference type="Proteomes" id="UP000004836">
    <property type="component" value="Unassembled WGS sequence"/>
</dbReference>
<feature type="transmembrane region" description="Helical" evidence="8">
    <location>
        <begin position="123"/>
        <end position="144"/>
    </location>
</feature>
<feature type="transmembrane region" description="Helical" evidence="8">
    <location>
        <begin position="313"/>
        <end position="332"/>
    </location>
</feature>
<evidence type="ECO:0008006" key="11">
    <source>
        <dbReference type="Google" id="ProtNLM"/>
    </source>
</evidence>
<dbReference type="Gene3D" id="1.10.3470.10">
    <property type="entry name" value="ABC transporter involved in vitamin B12 uptake, BtuC"/>
    <property type="match status" value="1"/>
</dbReference>
<protein>
    <recommendedName>
        <fullName evidence="11">ABC transporter permease</fullName>
    </recommendedName>
</protein>
<feature type="transmembrane region" description="Helical" evidence="8">
    <location>
        <begin position="196"/>
        <end position="216"/>
    </location>
</feature>
<proteinExistence type="inferred from homology"/>
<evidence type="ECO:0000256" key="8">
    <source>
        <dbReference type="SAM" id="Phobius"/>
    </source>
</evidence>
<evidence type="ECO:0000313" key="9">
    <source>
        <dbReference type="EMBL" id="EJW22148.1"/>
    </source>
</evidence>
<keyword evidence="10" id="KW-1185">Reference proteome</keyword>
<dbReference type="CDD" id="cd06550">
    <property type="entry name" value="TM_ABC_iron-siderophores_like"/>
    <property type="match status" value="1"/>
</dbReference>
<evidence type="ECO:0000313" key="10">
    <source>
        <dbReference type="Proteomes" id="UP000004836"/>
    </source>
</evidence>
<dbReference type="SUPFAM" id="SSF81345">
    <property type="entry name" value="ABC transporter involved in vitamin B12 uptake, BtuC"/>
    <property type="match status" value="1"/>
</dbReference>
<dbReference type="GO" id="GO:0022857">
    <property type="term" value="F:transmembrane transporter activity"/>
    <property type="evidence" value="ECO:0007669"/>
    <property type="project" value="InterPro"/>
</dbReference>
<keyword evidence="5 8" id="KW-0812">Transmembrane</keyword>
<organism evidence="9 10">
    <name type="scientific">alpha proteobacterium IMCC14465</name>
    <dbReference type="NCBI Taxonomy" id="1220535"/>
    <lineage>
        <taxon>Bacteria</taxon>
        <taxon>Pseudomonadati</taxon>
        <taxon>Pseudomonadota</taxon>
        <taxon>Alphaproteobacteria</taxon>
        <taxon>PS1 clade</taxon>
    </lineage>
</organism>
<evidence type="ECO:0000256" key="5">
    <source>
        <dbReference type="ARBA" id="ARBA00022692"/>
    </source>
</evidence>
<dbReference type="PANTHER" id="PTHR30472:SF25">
    <property type="entry name" value="ABC TRANSPORTER PERMEASE PROTEIN MJ0876-RELATED"/>
    <property type="match status" value="1"/>
</dbReference>
<evidence type="ECO:0000256" key="7">
    <source>
        <dbReference type="ARBA" id="ARBA00023136"/>
    </source>
</evidence>
<feature type="transmembrane region" description="Helical" evidence="8">
    <location>
        <begin position="98"/>
        <end position="117"/>
    </location>
</feature>
<keyword evidence="4" id="KW-1003">Cell membrane</keyword>
<feature type="transmembrane region" description="Helical" evidence="8">
    <location>
        <begin position="286"/>
        <end position="307"/>
    </location>
</feature>
<comment type="caution">
    <text evidence="9">The sequence shown here is derived from an EMBL/GenBank/DDBJ whole genome shotgun (WGS) entry which is preliminary data.</text>
</comment>
<keyword evidence="3" id="KW-0813">Transport</keyword>
<dbReference type="eggNOG" id="COG0609">
    <property type="taxonomic scope" value="Bacteria"/>
</dbReference>
<dbReference type="GO" id="GO:0005886">
    <property type="term" value="C:plasma membrane"/>
    <property type="evidence" value="ECO:0007669"/>
    <property type="project" value="UniProtKB-SubCell"/>
</dbReference>
<dbReference type="STRING" id="1220535.IMCC14465_05420"/>
<evidence type="ECO:0000256" key="1">
    <source>
        <dbReference type="ARBA" id="ARBA00004651"/>
    </source>
</evidence>
<feature type="transmembrane region" description="Helical" evidence="8">
    <location>
        <begin position="151"/>
        <end position="172"/>
    </location>
</feature>
<reference evidence="9 10" key="1">
    <citation type="journal article" date="2012" name="J. Bacteriol.">
        <title>Genome Sequence of Strain IMCC14465, Isolated from the East Sea, Belonging to the PS1 Clade of Alphaproteobacteria.</title>
        <authorList>
            <person name="Yang S.J."/>
            <person name="Kang I."/>
            <person name="Cho J.C."/>
        </authorList>
    </citation>
    <scope>NUCLEOTIDE SEQUENCE [LARGE SCALE GENOMIC DNA]</scope>
    <source>
        <strain evidence="9 10">IMCC14465</strain>
    </source>
</reference>
<dbReference type="EMBL" id="ALYF01000002">
    <property type="protein sequence ID" value="EJW22148.1"/>
    <property type="molecule type" value="Genomic_DNA"/>
</dbReference>
<comment type="subcellular location">
    <subcellularLocation>
        <location evidence="1">Cell membrane</location>
        <topology evidence="1">Multi-pass membrane protein</topology>
    </subcellularLocation>
</comment>
<dbReference type="InterPro" id="IPR000522">
    <property type="entry name" value="ABC_transptr_permease_BtuC"/>
</dbReference>
<gene>
    <name evidence="9" type="ORF">IMCC14465_05420</name>
</gene>
<dbReference type="InterPro" id="IPR037294">
    <property type="entry name" value="ABC_BtuC-like"/>
</dbReference>
<sequence>MPRKDSRNLVILVSILLLTGFASLMLGGEFIAPGDMMRWLLDNDAAGTGNADDTLNALILSEIRAPRLVLAILIGFALGLSGAAVQGLLQNGLAEPSILGAANSAALGAVMAIYIGLTGTLSFAVPLMASAGALVSVILLFMLAGQQGDTLRMILAGFAISAFAGSGISLSLNLSDNYFAALEITYWLLGSLENRSWSHVVLACPLILIGCGLMLTTGKKLDALILGEDTAFSLGANILRLRVQLAVGMALAIGGSVAVAGVIGFVGLVAPHIIRPFFGYMPSRALLPSAIFGAILLVSADFLIRLLPTMTELKLGVVTALLGVPFFIYLLLRGRGLTQSA</sequence>
<dbReference type="PANTHER" id="PTHR30472">
    <property type="entry name" value="FERRIC ENTEROBACTIN TRANSPORT SYSTEM PERMEASE PROTEIN"/>
    <property type="match status" value="1"/>
</dbReference>
<evidence type="ECO:0000256" key="6">
    <source>
        <dbReference type="ARBA" id="ARBA00022989"/>
    </source>
</evidence>
<dbReference type="OrthoDB" id="9811975at2"/>